<dbReference type="GO" id="GO:0003677">
    <property type="term" value="F:DNA binding"/>
    <property type="evidence" value="ECO:0007669"/>
    <property type="project" value="InterPro"/>
</dbReference>
<dbReference type="Proteomes" id="UP000198636">
    <property type="component" value="Unassembled WGS sequence"/>
</dbReference>
<evidence type="ECO:0000256" key="1">
    <source>
        <dbReference type="SAM" id="Phobius"/>
    </source>
</evidence>
<name>A0A1G5K6V2_9FIRM</name>
<reference evidence="3 4" key="1">
    <citation type="submission" date="2016-10" db="EMBL/GenBank/DDBJ databases">
        <authorList>
            <person name="de Groot N.N."/>
        </authorList>
    </citation>
    <scope>NUCLEOTIDE SEQUENCE [LARGE SCALE GENOMIC DNA]</scope>
    <source>
        <strain evidence="3 4">DSM 18978</strain>
    </source>
</reference>
<organism evidence="3 4">
    <name type="scientific">Alkaliphilus peptidifermentans DSM 18978</name>
    <dbReference type="NCBI Taxonomy" id="1120976"/>
    <lineage>
        <taxon>Bacteria</taxon>
        <taxon>Bacillati</taxon>
        <taxon>Bacillota</taxon>
        <taxon>Clostridia</taxon>
        <taxon>Peptostreptococcales</taxon>
        <taxon>Natronincolaceae</taxon>
        <taxon>Alkaliphilus</taxon>
    </lineage>
</organism>
<feature type="transmembrane region" description="Helical" evidence="1">
    <location>
        <begin position="6"/>
        <end position="24"/>
    </location>
</feature>
<accession>A0A1G5K6V2</accession>
<dbReference type="Pfam" id="PF13411">
    <property type="entry name" value="MerR_1"/>
    <property type="match status" value="1"/>
</dbReference>
<gene>
    <name evidence="3" type="ORF">SAMN03080606_03267</name>
</gene>
<dbReference type="Gene3D" id="1.10.1660.10">
    <property type="match status" value="1"/>
</dbReference>
<sequence>MIIVYTIWQLSIIGMVFTSGLRFYDDIELLKPPTVDKCNGYRYYSEKQLEAIHALVQLLYIQVYKETIYYKFAE</sequence>
<dbReference type="PROSITE" id="PS50937">
    <property type="entry name" value="HTH_MERR_2"/>
    <property type="match status" value="1"/>
</dbReference>
<keyword evidence="1" id="KW-0812">Transmembrane</keyword>
<dbReference type="STRING" id="1120976.SAMN03080606_03267"/>
<dbReference type="GO" id="GO:0006355">
    <property type="term" value="P:regulation of DNA-templated transcription"/>
    <property type="evidence" value="ECO:0007669"/>
    <property type="project" value="InterPro"/>
</dbReference>
<evidence type="ECO:0000259" key="2">
    <source>
        <dbReference type="PROSITE" id="PS50937"/>
    </source>
</evidence>
<keyword evidence="4" id="KW-1185">Reference proteome</keyword>
<keyword evidence="1" id="KW-1133">Transmembrane helix</keyword>
<evidence type="ECO:0000313" key="4">
    <source>
        <dbReference type="Proteomes" id="UP000198636"/>
    </source>
</evidence>
<keyword evidence="1" id="KW-0472">Membrane</keyword>
<feature type="domain" description="HTH merR-type" evidence="2">
    <location>
        <begin position="21"/>
        <end position="53"/>
    </location>
</feature>
<dbReference type="SUPFAM" id="SSF46955">
    <property type="entry name" value="Putative DNA-binding domain"/>
    <property type="match status" value="1"/>
</dbReference>
<dbReference type="InterPro" id="IPR000551">
    <property type="entry name" value="MerR-type_HTH_dom"/>
</dbReference>
<dbReference type="EMBL" id="FMUS01000024">
    <property type="protein sequence ID" value="SCY96326.1"/>
    <property type="molecule type" value="Genomic_DNA"/>
</dbReference>
<dbReference type="AlphaFoldDB" id="A0A1G5K6V2"/>
<evidence type="ECO:0000313" key="3">
    <source>
        <dbReference type="EMBL" id="SCY96326.1"/>
    </source>
</evidence>
<dbReference type="InterPro" id="IPR009061">
    <property type="entry name" value="DNA-bd_dom_put_sf"/>
</dbReference>
<proteinExistence type="predicted"/>
<protein>
    <submittedName>
        <fullName evidence="3">MerR HTH family regulatory protein</fullName>
    </submittedName>
</protein>